<feature type="transmembrane region" description="Helical" evidence="1">
    <location>
        <begin position="28"/>
        <end position="48"/>
    </location>
</feature>
<organism evidence="2 3">
    <name type="scientific">Nocardia brasiliensis</name>
    <dbReference type="NCBI Taxonomy" id="37326"/>
    <lineage>
        <taxon>Bacteria</taxon>
        <taxon>Bacillati</taxon>
        <taxon>Actinomycetota</taxon>
        <taxon>Actinomycetes</taxon>
        <taxon>Mycobacteriales</taxon>
        <taxon>Nocardiaceae</taxon>
        <taxon>Nocardia</taxon>
    </lineage>
</organism>
<evidence type="ECO:0000313" key="2">
    <source>
        <dbReference type="EMBL" id="QIS06000.1"/>
    </source>
</evidence>
<dbReference type="Proteomes" id="UP000501705">
    <property type="component" value="Chromosome"/>
</dbReference>
<dbReference type="EMBL" id="CP046171">
    <property type="protein sequence ID" value="QIS06000.1"/>
    <property type="molecule type" value="Genomic_DNA"/>
</dbReference>
<name>A0A6G9XYR4_NOCBR</name>
<dbReference type="RefSeq" id="WP_167465051.1">
    <property type="nucleotide sequence ID" value="NZ_CP046171.1"/>
</dbReference>
<protein>
    <submittedName>
        <fullName evidence="2">Uncharacterized protein</fullName>
    </submittedName>
</protein>
<reference evidence="2 3" key="1">
    <citation type="journal article" date="2019" name="ACS Chem. Biol.">
        <title>Identification and Mobilization of a Cryptic Antibiotic Biosynthesis Gene Locus from a Human-Pathogenic Nocardia Isolate.</title>
        <authorList>
            <person name="Herisse M."/>
            <person name="Ishida K."/>
            <person name="Porter J.L."/>
            <person name="Howden B."/>
            <person name="Hertweck C."/>
            <person name="Stinear T.P."/>
            <person name="Pidot S.J."/>
        </authorList>
    </citation>
    <scope>NUCLEOTIDE SEQUENCE [LARGE SCALE GENOMIC DNA]</scope>
    <source>
        <strain evidence="2 3">AUSMDU00024985</strain>
    </source>
</reference>
<keyword evidence="1" id="KW-0472">Membrane</keyword>
<dbReference type="AlphaFoldDB" id="A0A6G9XYR4"/>
<proteinExistence type="predicted"/>
<keyword evidence="1" id="KW-0812">Transmembrane</keyword>
<accession>A0A6G9XYR4</accession>
<evidence type="ECO:0000313" key="3">
    <source>
        <dbReference type="Proteomes" id="UP000501705"/>
    </source>
</evidence>
<keyword evidence="1" id="KW-1133">Transmembrane helix</keyword>
<gene>
    <name evidence="2" type="ORF">F5X71_30120</name>
</gene>
<evidence type="ECO:0000256" key="1">
    <source>
        <dbReference type="SAM" id="Phobius"/>
    </source>
</evidence>
<sequence>MRGYEYFEGGHVGHVVTERRSSWLRPTLLIFGFVIVAAILVMVVVSNADFDTGPTKVTPPPGPCAPFCTAPAAPPGQ</sequence>